<dbReference type="Pfam" id="PF14316">
    <property type="entry name" value="DUF4381"/>
    <property type="match status" value="1"/>
</dbReference>
<dbReference type="OrthoDB" id="283083at2"/>
<dbReference type="EMBL" id="FUXU01000021">
    <property type="protein sequence ID" value="SKA53935.1"/>
    <property type="molecule type" value="Genomic_DNA"/>
</dbReference>
<keyword evidence="1" id="KW-0812">Transmembrane</keyword>
<accession>A0A1T4UMP1</accession>
<protein>
    <recommendedName>
        <fullName evidence="4">DUF4381 domain-containing protein</fullName>
    </recommendedName>
</protein>
<organism evidence="2 3">
    <name type="scientific">Enterovibrio nigricans DSM 22720</name>
    <dbReference type="NCBI Taxonomy" id="1121868"/>
    <lineage>
        <taxon>Bacteria</taxon>
        <taxon>Pseudomonadati</taxon>
        <taxon>Pseudomonadota</taxon>
        <taxon>Gammaproteobacteria</taxon>
        <taxon>Vibrionales</taxon>
        <taxon>Vibrionaceae</taxon>
        <taxon>Enterovibrio</taxon>
    </lineage>
</organism>
<dbReference type="AlphaFoldDB" id="A0A1T4UMP1"/>
<evidence type="ECO:0008006" key="4">
    <source>
        <dbReference type="Google" id="ProtNLM"/>
    </source>
</evidence>
<reference evidence="3" key="1">
    <citation type="submission" date="2017-02" db="EMBL/GenBank/DDBJ databases">
        <authorList>
            <person name="Varghese N."/>
            <person name="Submissions S."/>
        </authorList>
    </citation>
    <scope>NUCLEOTIDE SEQUENCE [LARGE SCALE GENOMIC DNA]</scope>
    <source>
        <strain evidence="3">DSM 22720</strain>
    </source>
</reference>
<evidence type="ECO:0000256" key="1">
    <source>
        <dbReference type="SAM" id="Phobius"/>
    </source>
</evidence>
<dbReference type="Proteomes" id="UP000190162">
    <property type="component" value="Unassembled WGS sequence"/>
</dbReference>
<dbReference type="InterPro" id="IPR025489">
    <property type="entry name" value="DUF4381"/>
</dbReference>
<keyword evidence="1" id="KW-1133">Transmembrane helix</keyword>
<dbReference type="RefSeq" id="WP_078752429.1">
    <property type="nucleotide sequence ID" value="NZ_FUXU01000021.1"/>
</dbReference>
<name>A0A1T4UMP1_9GAMM</name>
<feature type="transmembrane region" description="Helical" evidence="1">
    <location>
        <begin position="27"/>
        <end position="47"/>
    </location>
</feature>
<sequence>MTTPTSNTLPLADIHLQAAPGLWPLAWGWWAVLAVLLVIAIAAIVALRQHRQKRFAQQQAIKQLSDASSLAEVNALLKRAALTYFPRHDVAKLTGHAWLAFLDNQRGPSNQAFLPHEALWQKGAFSQKGLSDEELDLCKALAKNWLKDALPPKHSTATRNHAHGEVKDV</sequence>
<evidence type="ECO:0000313" key="3">
    <source>
        <dbReference type="Proteomes" id="UP000190162"/>
    </source>
</evidence>
<keyword evidence="3" id="KW-1185">Reference proteome</keyword>
<keyword evidence="1" id="KW-0472">Membrane</keyword>
<proteinExistence type="predicted"/>
<evidence type="ECO:0000313" key="2">
    <source>
        <dbReference type="EMBL" id="SKA53935.1"/>
    </source>
</evidence>
<gene>
    <name evidence="2" type="ORF">SAMN02745132_02057</name>
</gene>